<gene>
    <name evidence="2" type="ORF">E5S66_01690</name>
</gene>
<proteinExistence type="predicted"/>
<evidence type="ECO:0000313" key="2">
    <source>
        <dbReference type="EMBL" id="TLX22764.1"/>
    </source>
</evidence>
<dbReference type="InterPro" id="IPR053136">
    <property type="entry name" value="UTP_pyrophosphatase-like"/>
</dbReference>
<reference evidence="2 3" key="1">
    <citation type="submission" date="2019-04" db="EMBL/GenBank/DDBJ databases">
        <authorList>
            <person name="Grouzdev D.S."/>
            <person name="Nazina T.N."/>
        </authorList>
    </citation>
    <scope>NUCLEOTIDE SEQUENCE [LARGE SCALE GENOMIC DNA]</scope>
    <source>
        <strain evidence="2 3">SHC 3-19</strain>
    </source>
</reference>
<accession>A0A5R9PGW7</accession>
<name>A0A5R9PGW7_9GAMM</name>
<evidence type="ECO:0000259" key="1">
    <source>
        <dbReference type="Pfam" id="PF01863"/>
    </source>
</evidence>
<dbReference type="CDD" id="cd07344">
    <property type="entry name" value="M48_yhfN_like"/>
    <property type="match status" value="1"/>
</dbReference>
<evidence type="ECO:0000313" key="3">
    <source>
        <dbReference type="Proteomes" id="UP000308508"/>
    </source>
</evidence>
<dbReference type="Proteomes" id="UP000308508">
    <property type="component" value="Unassembled WGS sequence"/>
</dbReference>
<dbReference type="InterPro" id="IPR002725">
    <property type="entry name" value="YgjP-like_metallopeptidase"/>
</dbReference>
<dbReference type="EMBL" id="SROY01000001">
    <property type="protein sequence ID" value="TLX22764.1"/>
    <property type="molecule type" value="Genomic_DNA"/>
</dbReference>
<dbReference type="Gene3D" id="3.30.2010.10">
    <property type="entry name" value="Metalloproteases ('zincins'), catalytic domain"/>
    <property type="match status" value="1"/>
</dbReference>
<dbReference type="PANTHER" id="PTHR30399">
    <property type="entry name" value="UNCHARACTERIZED PROTEIN YGJP"/>
    <property type="match status" value="1"/>
</dbReference>
<protein>
    <submittedName>
        <fullName evidence="2">M48 family peptidase</fullName>
    </submittedName>
</protein>
<keyword evidence="3" id="KW-1185">Reference proteome</keyword>
<dbReference type="Pfam" id="PF01863">
    <property type="entry name" value="YgjP-like"/>
    <property type="match status" value="1"/>
</dbReference>
<sequence length="265" mass="30005">MRSLFRLLPALRTAPTTRAPRREQVSFQLDAQRSIELLRVHDPRAKRIKLSVDERGARLTLPLRASRAEGERFLREHRGWLAAQLDRQADAAGNGLVRDGTATLPLRGIELPLRWQGGRATRLEADDDSGLRFIAPANAGDAALRRALKDFYEAQGRADTGRWLPKYLPDMPRTPRRIVFKRTSSLWGSLAPDGTLALDLALLLAPPPAFEYVLVHELCHLLHADHSPRFWGEVEARFPAWRDERDFLRVEGRALKGRLRQLLAG</sequence>
<dbReference type="AlphaFoldDB" id="A0A5R9PGW7"/>
<comment type="caution">
    <text evidence="2">The sequence shown here is derived from an EMBL/GenBank/DDBJ whole genome shotgun (WGS) entry which is preliminary data.</text>
</comment>
<feature type="domain" description="YgjP-like metallopeptidase" evidence="1">
    <location>
        <begin position="46"/>
        <end position="249"/>
    </location>
</feature>
<organism evidence="2 3">
    <name type="scientific">Thermomonas fusca</name>
    <dbReference type="NCBI Taxonomy" id="215690"/>
    <lineage>
        <taxon>Bacteria</taxon>
        <taxon>Pseudomonadati</taxon>
        <taxon>Pseudomonadota</taxon>
        <taxon>Gammaproteobacteria</taxon>
        <taxon>Lysobacterales</taxon>
        <taxon>Lysobacteraceae</taxon>
        <taxon>Thermomonas</taxon>
    </lineage>
</organism>
<dbReference type="RefSeq" id="WP_138346960.1">
    <property type="nucleotide sequence ID" value="NZ_SROY01000001.1"/>
</dbReference>
<dbReference type="STRING" id="1123377.GCA_000423885_01995"/>
<dbReference type="PANTHER" id="PTHR30399:SF1">
    <property type="entry name" value="UTP PYROPHOSPHATASE"/>
    <property type="match status" value="1"/>
</dbReference>